<dbReference type="AlphaFoldDB" id="A0A518CRR3"/>
<feature type="region of interest" description="Disordered" evidence="1">
    <location>
        <begin position="276"/>
        <end position="296"/>
    </location>
</feature>
<proteinExistence type="predicted"/>
<keyword evidence="3" id="KW-1185">Reference proteome</keyword>
<reference evidence="2 3" key="1">
    <citation type="submission" date="2019-02" db="EMBL/GenBank/DDBJ databases">
        <title>Deep-cultivation of Planctomycetes and their phenomic and genomic characterization uncovers novel biology.</title>
        <authorList>
            <person name="Wiegand S."/>
            <person name="Jogler M."/>
            <person name="Boedeker C."/>
            <person name="Pinto D."/>
            <person name="Vollmers J."/>
            <person name="Rivas-Marin E."/>
            <person name="Kohn T."/>
            <person name="Peeters S.H."/>
            <person name="Heuer A."/>
            <person name="Rast P."/>
            <person name="Oberbeckmann S."/>
            <person name="Bunk B."/>
            <person name="Jeske O."/>
            <person name="Meyerdierks A."/>
            <person name="Storesund J.E."/>
            <person name="Kallscheuer N."/>
            <person name="Luecker S."/>
            <person name="Lage O.M."/>
            <person name="Pohl T."/>
            <person name="Merkel B.J."/>
            <person name="Hornburger P."/>
            <person name="Mueller R.-W."/>
            <person name="Bruemmer F."/>
            <person name="Labrenz M."/>
            <person name="Spormann A.M."/>
            <person name="Op den Camp H."/>
            <person name="Overmann J."/>
            <person name="Amann R."/>
            <person name="Jetten M.S.M."/>
            <person name="Mascher T."/>
            <person name="Medema M.H."/>
            <person name="Devos D.P."/>
            <person name="Kaster A.-K."/>
            <person name="Ovreas L."/>
            <person name="Rohde M."/>
            <person name="Galperin M.Y."/>
            <person name="Jogler C."/>
        </authorList>
    </citation>
    <scope>NUCLEOTIDE SEQUENCE [LARGE SCALE GENOMIC DNA]</scope>
    <source>
        <strain evidence="2 3">Pla110</strain>
    </source>
</reference>
<protein>
    <submittedName>
        <fullName evidence="2">Uncharacterized protein</fullName>
    </submittedName>
</protein>
<dbReference type="OrthoDB" id="9763101at2"/>
<dbReference type="NCBIfam" id="NF003818">
    <property type="entry name" value="PRK05409.1"/>
    <property type="match status" value="1"/>
</dbReference>
<dbReference type="Pfam" id="PF05114">
    <property type="entry name" value="MbnB_TglH_ChrH"/>
    <property type="match status" value="1"/>
</dbReference>
<dbReference type="Gene3D" id="3.20.20.150">
    <property type="entry name" value="Divalent-metal-dependent TIM barrel enzymes"/>
    <property type="match status" value="1"/>
</dbReference>
<sequence length="308" mass="34912">MTEARLGHPDLGLGLGLRSCHYQYILDQQPDVDWFEIISENYMNSEGRPRHILNQIAERYPLVMHGVSLSIGSTDPLNFDYLDGLKKLATEINARWVSDHICWTGIAGRNTHDLLPIPYNEETLGHLTARIQTVQEYLGRPLVLENPSSYITFAASTMAEEEFITRLVRQTGCGLLLDVNNVYVSCYNHDADPLDYIRRLPHESIVQFHLAGHTNLGTHLIDTHDGHVVDPVWNLYREVCQLTGNVSTLLEWDAQIPEFPVLFAEVQKAKKFRDGGLTTPFEEQSPPEQPVARSAVPHPTTLTMIEYE</sequence>
<dbReference type="RefSeq" id="WP_144997644.1">
    <property type="nucleotide sequence ID" value="NZ_CP036281.1"/>
</dbReference>
<dbReference type="InterPro" id="IPR007801">
    <property type="entry name" value="MbnB/TglH/ChrH"/>
</dbReference>
<dbReference type="Proteomes" id="UP000317178">
    <property type="component" value="Chromosome"/>
</dbReference>
<accession>A0A518CRR3</accession>
<dbReference type="PANTHER" id="PTHR42194">
    <property type="entry name" value="UPF0276 PROTEIN HI_1600"/>
    <property type="match status" value="1"/>
</dbReference>
<dbReference type="EMBL" id="CP036281">
    <property type="protein sequence ID" value="QDU81903.1"/>
    <property type="molecule type" value="Genomic_DNA"/>
</dbReference>
<dbReference type="KEGG" id="plon:Pla110_36540"/>
<dbReference type="SUPFAM" id="SSF51658">
    <property type="entry name" value="Xylose isomerase-like"/>
    <property type="match status" value="1"/>
</dbReference>
<name>A0A518CRR3_9PLAN</name>
<organism evidence="2 3">
    <name type="scientific">Polystyrenella longa</name>
    <dbReference type="NCBI Taxonomy" id="2528007"/>
    <lineage>
        <taxon>Bacteria</taxon>
        <taxon>Pseudomonadati</taxon>
        <taxon>Planctomycetota</taxon>
        <taxon>Planctomycetia</taxon>
        <taxon>Planctomycetales</taxon>
        <taxon>Planctomycetaceae</taxon>
        <taxon>Polystyrenella</taxon>
    </lineage>
</organism>
<dbReference type="InterPro" id="IPR036237">
    <property type="entry name" value="Xyl_isomerase-like_sf"/>
</dbReference>
<evidence type="ECO:0000313" key="2">
    <source>
        <dbReference type="EMBL" id="QDU81903.1"/>
    </source>
</evidence>
<evidence type="ECO:0000256" key="1">
    <source>
        <dbReference type="SAM" id="MobiDB-lite"/>
    </source>
</evidence>
<gene>
    <name evidence="2" type="ORF">Pla110_36540</name>
</gene>
<evidence type="ECO:0000313" key="3">
    <source>
        <dbReference type="Proteomes" id="UP000317178"/>
    </source>
</evidence>
<dbReference type="PANTHER" id="PTHR42194:SF1">
    <property type="entry name" value="UPF0276 PROTEIN HI_1600"/>
    <property type="match status" value="1"/>
</dbReference>